<accession>A0A9P7FZK0</accession>
<dbReference type="CDD" id="cd06145">
    <property type="entry name" value="REX1_like"/>
    <property type="match status" value="1"/>
</dbReference>
<dbReference type="Proteomes" id="UP000717328">
    <property type="component" value="Unassembled WGS sequence"/>
</dbReference>
<dbReference type="SUPFAM" id="SSF53098">
    <property type="entry name" value="Ribonuclease H-like"/>
    <property type="match status" value="1"/>
</dbReference>
<dbReference type="PANTHER" id="PTHR12801:SF115">
    <property type="entry name" value="FI18136P1-RELATED"/>
    <property type="match status" value="1"/>
</dbReference>
<comment type="subcellular location">
    <subcellularLocation>
        <location evidence="1">Nucleus</location>
    </subcellularLocation>
</comment>
<evidence type="ECO:0000259" key="7">
    <source>
        <dbReference type="SMART" id="SM00479"/>
    </source>
</evidence>
<dbReference type="InterPro" id="IPR047021">
    <property type="entry name" value="REXO1/3/4-like"/>
</dbReference>
<dbReference type="Pfam" id="PF00929">
    <property type="entry name" value="RNase_T"/>
    <property type="match status" value="1"/>
</dbReference>
<evidence type="ECO:0000256" key="4">
    <source>
        <dbReference type="ARBA" id="ARBA00022801"/>
    </source>
</evidence>
<dbReference type="SMART" id="SM00479">
    <property type="entry name" value="EXOIII"/>
    <property type="match status" value="1"/>
</dbReference>
<evidence type="ECO:0000256" key="2">
    <source>
        <dbReference type="ARBA" id="ARBA00006357"/>
    </source>
</evidence>
<keyword evidence="6" id="KW-0539">Nucleus</keyword>
<dbReference type="GO" id="GO:0004527">
    <property type="term" value="F:exonuclease activity"/>
    <property type="evidence" value="ECO:0007669"/>
    <property type="project" value="UniProtKB-KW"/>
</dbReference>
<reference evidence="8" key="1">
    <citation type="submission" date="2021-02" db="EMBL/GenBank/DDBJ databases">
        <authorList>
            <person name="Nieuwenhuis M."/>
            <person name="Van De Peppel L.J.J."/>
        </authorList>
    </citation>
    <scope>NUCLEOTIDE SEQUENCE</scope>
    <source>
        <strain evidence="8">D49</strain>
    </source>
</reference>
<dbReference type="EMBL" id="JABCKI010005726">
    <property type="protein sequence ID" value="KAG5639273.1"/>
    <property type="molecule type" value="Genomic_DNA"/>
</dbReference>
<dbReference type="InterPro" id="IPR036397">
    <property type="entry name" value="RNaseH_sf"/>
</dbReference>
<comment type="similarity">
    <text evidence="2">Belongs to the REXO1/REXO3 family.</text>
</comment>
<dbReference type="GO" id="GO:0005634">
    <property type="term" value="C:nucleus"/>
    <property type="evidence" value="ECO:0007669"/>
    <property type="project" value="UniProtKB-SubCell"/>
</dbReference>
<feature type="domain" description="Exonuclease" evidence="7">
    <location>
        <begin position="162"/>
        <end position="316"/>
    </location>
</feature>
<evidence type="ECO:0000256" key="6">
    <source>
        <dbReference type="ARBA" id="ARBA00023242"/>
    </source>
</evidence>
<dbReference type="PANTHER" id="PTHR12801">
    <property type="entry name" value="RNA EXONUCLEASE REXO1 / RECO3 FAMILY MEMBER-RELATED"/>
    <property type="match status" value="1"/>
</dbReference>
<comment type="caution">
    <text evidence="8">The sequence shown here is derived from an EMBL/GenBank/DDBJ whole genome shotgun (WGS) entry which is preliminary data.</text>
</comment>
<evidence type="ECO:0000256" key="5">
    <source>
        <dbReference type="ARBA" id="ARBA00022839"/>
    </source>
</evidence>
<gene>
    <name evidence="8" type="ORF">H0H81_004934</name>
</gene>
<protein>
    <recommendedName>
        <fullName evidence="7">Exonuclease domain-containing protein</fullName>
    </recommendedName>
</protein>
<dbReference type="InterPro" id="IPR034922">
    <property type="entry name" value="REX1-like_exo"/>
</dbReference>
<dbReference type="AlphaFoldDB" id="A0A9P7FZK0"/>
<keyword evidence="5" id="KW-0269">Exonuclease</keyword>
<dbReference type="InterPro" id="IPR012337">
    <property type="entry name" value="RNaseH-like_sf"/>
</dbReference>
<keyword evidence="9" id="KW-1185">Reference proteome</keyword>
<evidence type="ECO:0000256" key="1">
    <source>
        <dbReference type="ARBA" id="ARBA00004123"/>
    </source>
</evidence>
<proteinExistence type="inferred from homology"/>
<evidence type="ECO:0000313" key="8">
    <source>
        <dbReference type="EMBL" id="KAG5639273.1"/>
    </source>
</evidence>
<name>A0A9P7FZK0_9AGAR</name>
<reference evidence="8" key="2">
    <citation type="submission" date="2021-10" db="EMBL/GenBank/DDBJ databases">
        <title>Phylogenomics reveals ancestral predisposition of the termite-cultivated fungus Termitomyces towards a domesticated lifestyle.</title>
        <authorList>
            <person name="Auxier B."/>
            <person name="Grum-Grzhimaylo A."/>
            <person name="Cardenas M.E."/>
            <person name="Lodge J.D."/>
            <person name="Laessoe T."/>
            <person name="Pedersen O."/>
            <person name="Smith M.E."/>
            <person name="Kuyper T.W."/>
            <person name="Franco-Molano E.A."/>
            <person name="Baroni T.J."/>
            <person name="Aanen D.K."/>
        </authorList>
    </citation>
    <scope>NUCLEOTIDE SEQUENCE</scope>
    <source>
        <strain evidence="8">D49</strain>
    </source>
</reference>
<keyword evidence="3" id="KW-0540">Nuclease</keyword>
<organism evidence="8 9">
    <name type="scientific">Sphagnurus paluster</name>
    <dbReference type="NCBI Taxonomy" id="117069"/>
    <lineage>
        <taxon>Eukaryota</taxon>
        <taxon>Fungi</taxon>
        <taxon>Dikarya</taxon>
        <taxon>Basidiomycota</taxon>
        <taxon>Agaricomycotina</taxon>
        <taxon>Agaricomycetes</taxon>
        <taxon>Agaricomycetidae</taxon>
        <taxon>Agaricales</taxon>
        <taxon>Tricholomatineae</taxon>
        <taxon>Lyophyllaceae</taxon>
        <taxon>Sphagnurus</taxon>
    </lineage>
</organism>
<dbReference type="InterPro" id="IPR013520">
    <property type="entry name" value="Ribonucl_H"/>
</dbReference>
<dbReference type="OrthoDB" id="8191639at2759"/>
<evidence type="ECO:0000313" key="9">
    <source>
        <dbReference type="Proteomes" id="UP000717328"/>
    </source>
</evidence>
<keyword evidence="4" id="KW-0378">Hydrolase</keyword>
<sequence>MLKTLYEHFAVLYHEILPKNPTIASEHALKQEEEIYSKSSKLTYRNETQAIIQCAGALKRRPLPDSLSHTSVGTEGDLSARAEARKSIQALRLTRNHLESFVMSKEDMLRWGYFVDIPEGPGGIEPSLEGKVAKCERCAQPFLVKRKEVADNCIHHWGKPFTTKVNGGMRVARVSVVDGSGAQVFDEFVRMDPGVEVIDYITRFSGITAENLSKAVLPLTSIRRSLDKLIDANTVLIGHALDNDLKTLRIIHHKCVDTVVLFPHRMGPPFRRSLKDLVRENLNSLIQTDSTVGHSSVEDAAATLDLVRWHILNKPPPKPKPAPTLT</sequence>
<evidence type="ECO:0000256" key="3">
    <source>
        <dbReference type="ARBA" id="ARBA00022722"/>
    </source>
</evidence>
<dbReference type="GO" id="GO:0003676">
    <property type="term" value="F:nucleic acid binding"/>
    <property type="evidence" value="ECO:0007669"/>
    <property type="project" value="InterPro"/>
</dbReference>
<dbReference type="Gene3D" id="3.30.420.10">
    <property type="entry name" value="Ribonuclease H-like superfamily/Ribonuclease H"/>
    <property type="match status" value="1"/>
</dbReference>